<sequence>MLSFKHHALYWVLSLLTVPLTSIRKLLFGHELFMGSIDEIEFATMCLSMYFVVRPVLDGLQDFHREVEVGVAKCSGLIKVAALEKPVEENSITKEVESRNGNAKGTKPNKGRKKPAKSANDKPRAVHFQKESSQNGNAKLSNGNRALQNIAAAQRLRKKSTGRYTTTQQSFFNLAWKYLDVLYYMSLGILFTHTEPLFGFGECVGNDHLQSVGRVLVSFLVIGTLEPIRQNRWDVEVSGLGMFSYCCVLCNEGPGPWTSTLMGICGLLVMGILVECSFYIKLQYWPWWPGVWFADSLSGPDIFIRVWLLVPLIDIAETVLYAIASKIRAEWYKKRLELMKRPL</sequence>
<dbReference type="AlphaFoldDB" id="A0A0J9WG32"/>
<evidence type="ECO:0000256" key="3">
    <source>
        <dbReference type="SAM" id="SignalP"/>
    </source>
</evidence>
<keyword evidence="3" id="KW-0732">Signal</keyword>
<keyword evidence="2" id="KW-0472">Membrane</keyword>
<feature type="transmembrane region" description="Helical" evidence="2">
    <location>
        <begin position="302"/>
        <end position="324"/>
    </location>
</feature>
<dbReference type="OrthoDB" id="5057786at2759"/>
<gene>
    <name evidence="4" type="ORF">FOXG_00427</name>
</gene>
<evidence type="ECO:0008006" key="6">
    <source>
        <dbReference type="Google" id="ProtNLM"/>
    </source>
</evidence>
<feature type="chain" id="PRO_5005325496" description="Transmembrane protein" evidence="3">
    <location>
        <begin position="24"/>
        <end position="343"/>
    </location>
</feature>
<feature type="compositionally biased region" description="Basic residues" evidence="1">
    <location>
        <begin position="107"/>
        <end position="116"/>
    </location>
</feature>
<evidence type="ECO:0000256" key="1">
    <source>
        <dbReference type="SAM" id="MobiDB-lite"/>
    </source>
</evidence>
<feature type="compositionally biased region" description="Polar residues" evidence="1">
    <location>
        <begin position="131"/>
        <end position="141"/>
    </location>
</feature>
<feature type="region of interest" description="Disordered" evidence="1">
    <location>
        <begin position="92"/>
        <end position="141"/>
    </location>
</feature>
<evidence type="ECO:0000313" key="4">
    <source>
        <dbReference type="EMBL" id="KNA94326.1"/>
    </source>
</evidence>
<keyword evidence="2" id="KW-1133">Transmembrane helix</keyword>
<protein>
    <recommendedName>
        <fullName evidence="6">Transmembrane protein</fullName>
    </recommendedName>
</protein>
<dbReference type="KEGG" id="fox:FOXG_00427"/>
<feature type="transmembrane region" description="Helical" evidence="2">
    <location>
        <begin position="261"/>
        <end position="282"/>
    </location>
</feature>
<proteinExistence type="predicted"/>
<dbReference type="EMBL" id="DS231696">
    <property type="protein sequence ID" value="KNA94326.1"/>
    <property type="molecule type" value="Genomic_DNA"/>
</dbReference>
<dbReference type="VEuPathDB" id="FungiDB:FOXG_00427"/>
<organism evidence="4 5">
    <name type="scientific">Fusarium oxysporum f. sp. lycopersici (strain 4287 / CBS 123668 / FGSC 9935 / NRRL 34936)</name>
    <name type="common">Fusarium vascular wilt of tomato</name>
    <dbReference type="NCBI Taxonomy" id="426428"/>
    <lineage>
        <taxon>Eukaryota</taxon>
        <taxon>Fungi</taxon>
        <taxon>Dikarya</taxon>
        <taxon>Ascomycota</taxon>
        <taxon>Pezizomycotina</taxon>
        <taxon>Sordariomycetes</taxon>
        <taxon>Hypocreomycetidae</taxon>
        <taxon>Hypocreales</taxon>
        <taxon>Nectriaceae</taxon>
        <taxon>Fusarium</taxon>
        <taxon>Fusarium oxysporum species complex</taxon>
    </lineage>
</organism>
<feature type="compositionally biased region" description="Basic and acidic residues" evidence="1">
    <location>
        <begin position="119"/>
        <end position="130"/>
    </location>
</feature>
<evidence type="ECO:0000256" key="2">
    <source>
        <dbReference type="SAM" id="Phobius"/>
    </source>
</evidence>
<dbReference type="Proteomes" id="UP000009097">
    <property type="component" value="Unassembled WGS sequence"/>
</dbReference>
<reference evidence="4" key="2">
    <citation type="journal article" date="2010" name="Nature">
        <title>Comparative genomics reveals mobile pathogenicity chromosomes in Fusarium.</title>
        <authorList>
            <person name="Ma L.J."/>
            <person name="van der Does H.C."/>
            <person name="Borkovich K.A."/>
            <person name="Coleman J.J."/>
            <person name="Daboussi M.J."/>
            <person name="Di Pietro A."/>
            <person name="Dufresne M."/>
            <person name="Freitag M."/>
            <person name="Grabherr M."/>
            <person name="Henrissat B."/>
            <person name="Houterman P.M."/>
            <person name="Kang S."/>
            <person name="Shim W.B."/>
            <person name="Woloshuk C."/>
            <person name="Xie X."/>
            <person name="Xu J.R."/>
            <person name="Antoniw J."/>
            <person name="Baker S.E."/>
            <person name="Bluhm B.H."/>
            <person name="Breakspear A."/>
            <person name="Brown D.W."/>
            <person name="Butchko R.A."/>
            <person name="Chapman S."/>
            <person name="Coulson R."/>
            <person name="Coutinho P.M."/>
            <person name="Danchin E.G."/>
            <person name="Diener A."/>
            <person name="Gale L.R."/>
            <person name="Gardiner D.M."/>
            <person name="Goff S."/>
            <person name="Hammond-Kosack K.E."/>
            <person name="Hilburn K."/>
            <person name="Hua-Van A."/>
            <person name="Jonkers W."/>
            <person name="Kazan K."/>
            <person name="Kodira C.D."/>
            <person name="Koehrsen M."/>
            <person name="Kumar L."/>
            <person name="Lee Y.H."/>
            <person name="Li L."/>
            <person name="Manners J.M."/>
            <person name="Miranda-Saavedra D."/>
            <person name="Mukherjee M."/>
            <person name="Park G."/>
            <person name="Park J."/>
            <person name="Park S.Y."/>
            <person name="Proctor R.H."/>
            <person name="Regev A."/>
            <person name="Ruiz-Roldan M.C."/>
            <person name="Sain D."/>
            <person name="Sakthikumar S."/>
            <person name="Sykes S."/>
            <person name="Schwartz D.C."/>
            <person name="Turgeon B.G."/>
            <person name="Wapinski I."/>
            <person name="Yoder O."/>
            <person name="Young S."/>
            <person name="Zeng Q."/>
            <person name="Zhou S."/>
            <person name="Galagan J."/>
            <person name="Cuomo C.A."/>
            <person name="Kistler H.C."/>
            <person name="Rep M."/>
        </authorList>
    </citation>
    <scope>NUCLEOTIDE SEQUENCE [LARGE SCALE GENOMIC DNA]</scope>
    <source>
        <strain evidence="4">4287</strain>
    </source>
</reference>
<evidence type="ECO:0000313" key="5">
    <source>
        <dbReference type="Proteomes" id="UP000009097"/>
    </source>
</evidence>
<reference evidence="4" key="1">
    <citation type="submission" date="2007-04" db="EMBL/GenBank/DDBJ databases">
        <authorList>
            <consortium name="The Broad Institute Genome Sequencing Platform"/>
            <person name="Birren B."/>
            <person name="Lander E."/>
            <person name="Galagan J."/>
            <person name="Nusbaum C."/>
            <person name="Devon K."/>
            <person name="Ma L.-J."/>
            <person name="Jaffe D."/>
            <person name="Butler J."/>
            <person name="Alvarez P."/>
            <person name="Gnerre S."/>
            <person name="Grabherr M."/>
            <person name="Kleber M."/>
            <person name="Mauceli E."/>
            <person name="Brockman W."/>
            <person name="MacCallum I.A."/>
            <person name="Young S."/>
            <person name="LaButti K."/>
            <person name="DeCaprio D."/>
            <person name="Crawford M."/>
            <person name="Koehrsen M."/>
            <person name="Engels R."/>
            <person name="Montgomery P."/>
            <person name="Pearson M."/>
            <person name="Howarth C."/>
            <person name="Larson L."/>
            <person name="White J."/>
            <person name="O'Leary S."/>
            <person name="Kodira C."/>
            <person name="Zeng Q."/>
            <person name="Yandava C."/>
            <person name="Alvarado L."/>
            <person name="Kistler C."/>
            <person name="Shim W.-B."/>
            <person name="Kang S."/>
            <person name="Woloshuk C."/>
        </authorList>
    </citation>
    <scope>NUCLEOTIDE SEQUENCE</scope>
    <source>
        <strain evidence="4">4287</strain>
    </source>
</reference>
<feature type="signal peptide" evidence="3">
    <location>
        <begin position="1"/>
        <end position="23"/>
    </location>
</feature>
<dbReference type="GeneID" id="28942743"/>
<keyword evidence="2" id="KW-0812">Transmembrane</keyword>
<name>A0A0J9WG32_FUSO4</name>
<dbReference type="RefSeq" id="XP_018232372.1">
    <property type="nucleotide sequence ID" value="XM_018376756.1"/>
</dbReference>
<accession>A0A0J9WG32</accession>